<dbReference type="Proteomes" id="UP000596661">
    <property type="component" value="Unassembled WGS sequence"/>
</dbReference>
<proteinExistence type="predicted"/>
<feature type="compositionally biased region" description="Low complexity" evidence="1">
    <location>
        <begin position="59"/>
        <end position="70"/>
    </location>
</feature>
<dbReference type="EMBL" id="UZAU01000821">
    <property type="status" value="NOT_ANNOTATED_CDS"/>
    <property type="molecule type" value="Genomic_DNA"/>
</dbReference>
<dbReference type="EnsemblPlants" id="evm.model.10.1601">
    <property type="protein sequence ID" value="cds.evm.model.10.1601"/>
    <property type="gene ID" value="evm.TU.10.1601"/>
</dbReference>
<keyword evidence="3" id="KW-1185">Reference proteome</keyword>
<evidence type="ECO:0000313" key="2">
    <source>
        <dbReference type="EnsemblPlants" id="cds.evm.model.10.1601"/>
    </source>
</evidence>
<dbReference type="OMA" id="NTFVEPQ"/>
<evidence type="ECO:0000313" key="3">
    <source>
        <dbReference type="Proteomes" id="UP000596661"/>
    </source>
</evidence>
<feature type="region of interest" description="Disordered" evidence="1">
    <location>
        <begin position="41"/>
        <end position="75"/>
    </location>
</feature>
<protein>
    <submittedName>
        <fullName evidence="2">Uncharacterized protein</fullName>
    </submittedName>
</protein>
<evidence type="ECO:0000256" key="1">
    <source>
        <dbReference type="SAM" id="MobiDB-lite"/>
    </source>
</evidence>
<name>A0A803QKA1_CANSA</name>
<sequence length="142" mass="16179">MNTLVRSTTSTLSRRFDGYEPLDHQDQRSLITRDDRSQVMKRIGLSKSKRSDKKILEGNRLSKNNNNSRSYRNKRAKHRQIFLKSYTLTPVETRKVEDLATKVKKALVSALSLIRFGSSPFGSCNCRSTTATNNSSAKRVLI</sequence>
<organism evidence="2 3">
    <name type="scientific">Cannabis sativa</name>
    <name type="common">Hemp</name>
    <name type="synonym">Marijuana</name>
    <dbReference type="NCBI Taxonomy" id="3483"/>
    <lineage>
        <taxon>Eukaryota</taxon>
        <taxon>Viridiplantae</taxon>
        <taxon>Streptophyta</taxon>
        <taxon>Embryophyta</taxon>
        <taxon>Tracheophyta</taxon>
        <taxon>Spermatophyta</taxon>
        <taxon>Magnoliopsida</taxon>
        <taxon>eudicotyledons</taxon>
        <taxon>Gunneridae</taxon>
        <taxon>Pentapetalae</taxon>
        <taxon>rosids</taxon>
        <taxon>fabids</taxon>
        <taxon>Rosales</taxon>
        <taxon>Cannabaceae</taxon>
        <taxon>Cannabis</taxon>
    </lineage>
</organism>
<dbReference type="AlphaFoldDB" id="A0A803QKA1"/>
<dbReference type="Gramene" id="evm.model.10.1601">
    <property type="protein sequence ID" value="cds.evm.model.10.1601"/>
    <property type="gene ID" value="evm.TU.10.1601"/>
</dbReference>
<reference evidence="2" key="1">
    <citation type="submission" date="2021-03" db="UniProtKB">
        <authorList>
            <consortium name="EnsemblPlants"/>
        </authorList>
    </citation>
    <scope>IDENTIFICATION</scope>
</reference>
<accession>A0A803QKA1</accession>